<accession>M7ZFI0</accession>
<feature type="region of interest" description="Disordered" evidence="1">
    <location>
        <begin position="1"/>
        <end position="63"/>
    </location>
</feature>
<dbReference type="eggNOG" id="ENOG502QRQ9">
    <property type="taxonomic scope" value="Eukaryota"/>
</dbReference>
<sequence length="894" mass="99650">MGAHKAGRHHLTLPPPPPPPPPPPRAPSRTPSAGESTRRNHTGLRLPRPAAPPAASRSDPDQDCYQESTLGRISGAVGDKLAQVALELAVHPSTLEVPDSVLEELLGIEMADDPNQNFGPFSQPFCSQNVVSFQTSATPSGSGCSMPVYLDCSSSMGSNMGMMNTTPSVAVSTSSSNMVAESAQNLKYGGPLAESWSHLEIQVLKDCLDRYVNEHGIMKYIKIAASLPTKTVRDVAMRCQWMGNKQTTRRRRPAEHHSRKMKDRKDKMVGPSSWGTTHPVQTDTGVSSFVPHHAIQNSQYLSGASEMDRIVQLVLEENNRLLTQIDTNIQTFQAQNNTDLFNRVRRNIDGLLKIMSQMPGKMSEMPQLGVAVNENLASYLLPDLTMAQVLGNSHLKEEPRGCCAHKSRAMSARHEQCQRLKRQIDLCAIPYSGDVVEEVGVEPPELGALARGPRLDDGVQVLLEESGRGLRRVIGWRAAMPLPWRSLSTFGGILFGSPWVQLRLPRVVAKHGVFGLVVLFARWIMSPAAGPPNPGRGARGAGRAPESFPRNIHRLNMTFGDLNASTHRRRPPGRSTLSYLAYNNIWIEENVSQIKASMNLNGWQMLCRYIPLPGYGEQSPWMHPPPHLCSWEYCNPQSEMVQPAARDATSDGEGCYNQQLFARTNYWSLLLNFVLLETTFGLATTVLCGLYGPEWDMPWWSGWPGERQLHFTQLSPFPPGGRSGACALRRPSTAATTERERGKQRYAVVTVDEIMVGFEELKLNHPTGEGENRLVYALRSTCLWRKDESGKDTLMLGIKKEHGLVGTEVMPVEFVELFQLYNQAALDKQLMTCYFVLKIVKCKKAQIYDIWFINPDIINEWSVKNRVKDTEKNLLQSLLRNQNKGKILFPYNFK</sequence>
<organism evidence="2">
    <name type="scientific">Triticum urartu</name>
    <name type="common">Red wild einkorn</name>
    <name type="synonym">Crithodium urartu</name>
    <dbReference type="NCBI Taxonomy" id="4572"/>
    <lineage>
        <taxon>Eukaryota</taxon>
        <taxon>Viridiplantae</taxon>
        <taxon>Streptophyta</taxon>
        <taxon>Embryophyta</taxon>
        <taxon>Tracheophyta</taxon>
        <taxon>Spermatophyta</taxon>
        <taxon>Magnoliopsida</taxon>
        <taxon>Liliopsida</taxon>
        <taxon>Poales</taxon>
        <taxon>Poaceae</taxon>
        <taxon>BOP clade</taxon>
        <taxon>Pooideae</taxon>
        <taxon>Triticodae</taxon>
        <taxon>Triticeae</taxon>
        <taxon>Triticinae</taxon>
        <taxon>Triticum</taxon>
    </lineage>
</organism>
<dbReference type="SUPFAM" id="SSF101447">
    <property type="entry name" value="Formin homology 2 domain (FH2 domain)"/>
    <property type="match status" value="1"/>
</dbReference>
<gene>
    <name evidence="2" type="ORF">TRIUR3_14011</name>
</gene>
<evidence type="ECO:0000313" key="2">
    <source>
        <dbReference type="EMBL" id="EMS61968.1"/>
    </source>
</evidence>
<dbReference type="AlphaFoldDB" id="M7ZFI0"/>
<evidence type="ECO:0000256" key="1">
    <source>
        <dbReference type="SAM" id="MobiDB-lite"/>
    </source>
</evidence>
<feature type="compositionally biased region" description="Basic residues" evidence="1">
    <location>
        <begin position="1"/>
        <end position="11"/>
    </location>
</feature>
<reference evidence="2" key="1">
    <citation type="journal article" date="2013" name="Nature">
        <title>Draft genome of the wheat A-genome progenitor Triticum urartu.</title>
        <authorList>
            <person name="Ling H.Q."/>
            <person name="Zhao S."/>
            <person name="Liu D."/>
            <person name="Wang J."/>
            <person name="Sun H."/>
            <person name="Zhang C."/>
            <person name="Fan H."/>
            <person name="Li D."/>
            <person name="Dong L."/>
            <person name="Tao Y."/>
            <person name="Gao C."/>
            <person name="Wu H."/>
            <person name="Li Y."/>
            <person name="Cui Y."/>
            <person name="Guo X."/>
            <person name="Zheng S."/>
            <person name="Wang B."/>
            <person name="Yu K."/>
            <person name="Liang Q."/>
            <person name="Yang W."/>
            <person name="Lou X."/>
            <person name="Chen J."/>
            <person name="Feng M."/>
            <person name="Jian J."/>
            <person name="Zhang X."/>
            <person name="Luo G."/>
            <person name="Jiang Y."/>
            <person name="Liu J."/>
            <person name="Wang Z."/>
            <person name="Sha Y."/>
            <person name="Zhang B."/>
            <person name="Wu H."/>
            <person name="Tang D."/>
            <person name="Shen Q."/>
            <person name="Xue P."/>
            <person name="Zou S."/>
            <person name="Wang X."/>
            <person name="Liu X."/>
            <person name="Wang F."/>
            <person name="Yang Y."/>
            <person name="An X."/>
            <person name="Dong Z."/>
            <person name="Zhang K."/>
            <person name="Zhang X."/>
            <person name="Luo M.C."/>
            <person name="Dvorak J."/>
            <person name="Tong Y."/>
            <person name="Wang J."/>
            <person name="Yang H."/>
            <person name="Li Z."/>
            <person name="Wang D."/>
            <person name="Zhang A."/>
            <person name="Wang J."/>
        </authorList>
    </citation>
    <scope>NUCLEOTIDE SEQUENCE</scope>
</reference>
<dbReference type="EMBL" id="KD088518">
    <property type="protein sequence ID" value="EMS61968.1"/>
    <property type="molecule type" value="Genomic_DNA"/>
</dbReference>
<dbReference type="InterPro" id="IPR022228">
    <property type="entry name" value="DUF3755"/>
</dbReference>
<dbReference type="PANTHER" id="PTHR14000">
    <property type="entry name" value="FINGER CCCH DOMAIN PROTEIN, PUTATIVE (DUF3755)-RELATED"/>
    <property type="match status" value="1"/>
</dbReference>
<proteinExistence type="predicted"/>
<feature type="compositionally biased region" description="Pro residues" evidence="1">
    <location>
        <begin position="13"/>
        <end position="26"/>
    </location>
</feature>
<protein>
    <recommendedName>
        <fullName evidence="3">Myb-like domain-containing protein</fullName>
    </recommendedName>
</protein>
<name>M7ZFI0_TRIUA</name>
<dbReference type="PANTHER" id="PTHR14000:SF7">
    <property type="entry name" value="OS04G0523100 PROTEIN"/>
    <property type="match status" value="1"/>
</dbReference>
<feature type="region of interest" description="Disordered" evidence="1">
    <location>
        <begin position="245"/>
        <end position="276"/>
    </location>
</feature>
<dbReference type="Pfam" id="PF12579">
    <property type="entry name" value="DUF3755"/>
    <property type="match status" value="1"/>
</dbReference>
<evidence type="ECO:0008006" key="3">
    <source>
        <dbReference type="Google" id="ProtNLM"/>
    </source>
</evidence>
<feature type="compositionally biased region" description="Basic residues" evidence="1">
    <location>
        <begin position="247"/>
        <end position="262"/>
    </location>
</feature>